<evidence type="ECO:0008006" key="3">
    <source>
        <dbReference type="Google" id="ProtNLM"/>
    </source>
</evidence>
<proteinExistence type="predicted"/>
<reference evidence="1 2" key="1">
    <citation type="submission" date="2015-02" db="EMBL/GenBank/DDBJ databases">
        <title>Genome Sequence of Jannaschia aquimarina DSM28248, a member of the Roseobacter clade.</title>
        <authorList>
            <person name="Voget S."/>
            <person name="Daniel R."/>
        </authorList>
    </citation>
    <scope>NUCLEOTIDE SEQUENCE [LARGE SCALE GENOMIC DNA]</scope>
    <source>
        <strain evidence="1 2">GSW-M26</strain>
    </source>
</reference>
<dbReference type="EMBL" id="JYFE01000032">
    <property type="protein sequence ID" value="KIT16509.1"/>
    <property type="molecule type" value="Genomic_DNA"/>
</dbReference>
<dbReference type="PATRIC" id="fig|935700.4.peg.1801"/>
<gene>
    <name evidence="1" type="ORF">jaqu_17370</name>
</gene>
<accession>A0A0D1EFQ5</accession>
<dbReference type="InterPro" id="IPR023393">
    <property type="entry name" value="START-like_dom_sf"/>
</dbReference>
<comment type="caution">
    <text evidence="1">The sequence shown here is derived from an EMBL/GenBank/DDBJ whole genome shotgun (WGS) entry which is preliminary data.</text>
</comment>
<sequence length="157" mass="17727">MSRTIVISTRLGAEPDRVWEEVNSPRLLLFVAAPMIRFRPVDPPVFAERWADGPHEVEMYLFGRIPLGLQVIDISRPAAAGGKWRLRDNGRSASIPRWDHLIEVAAGRDGTIYSDTVTIEAGWRTPLVAAFAKRFYAHRQRRWRALVAADFDYGAVG</sequence>
<evidence type="ECO:0000313" key="2">
    <source>
        <dbReference type="Proteomes" id="UP000032232"/>
    </source>
</evidence>
<protein>
    <recommendedName>
        <fullName evidence="3">Polyketide cyclase / dehydrase and lipid transport</fullName>
    </recommendedName>
</protein>
<dbReference type="RefSeq" id="WP_043918565.1">
    <property type="nucleotide sequence ID" value="NZ_FZPF01000005.1"/>
</dbReference>
<evidence type="ECO:0000313" key="1">
    <source>
        <dbReference type="EMBL" id="KIT16509.1"/>
    </source>
</evidence>
<dbReference type="Gene3D" id="3.30.530.20">
    <property type="match status" value="1"/>
</dbReference>
<dbReference type="Proteomes" id="UP000032232">
    <property type="component" value="Unassembled WGS sequence"/>
</dbReference>
<name>A0A0D1EFQ5_9RHOB</name>
<organism evidence="1 2">
    <name type="scientific">Jannaschia aquimarina</name>
    <dbReference type="NCBI Taxonomy" id="935700"/>
    <lineage>
        <taxon>Bacteria</taxon>
        <taxon>Pseudomonadati</taxon>
        <taxon>Pseudomonadota</taxon>
        <taxon>Alphaproteobacteria</taxon>
        <taxon>Rhodobacterales</taxon>
        <taxon>Roseobacteraceae</taxon>
        <taxon>Jannaschia</taxon>
    </lineage>
</organism>
<dbReference type="AlphaFoldDB" id="A0A0D1EFQ5"/>
<dbReference type="STRING" id="935700.jaqu_17370"/>
<keyword evidence="2" id="KW-1185">Reference proteome</keyword>
<dbReference type="OrthoDB" id="7428016at2"/>